<dbReference type="Gene3D" id="3.30.60.190">
    <property type="match status" value="1"/>
</dbReference>
<dbReference type="PROSITE" id="PS51083">
    <property type="entry name" value="ZF_HIT"/>
    <property type="match status" value="1"/>
</dbReference>
<evidence type="ECO:0000256" key="3">
    <source>
        <dbReference type="ARBA" id="ARBA00022833"/>
    </source>
</evidence>
<evidence type="ECO:0000256" key="1">
    <source>
        <dbReference type="ARBA" id="ARBA00022723"/>
    </source>
</evidence>
<dbReference type="Pfam" id="PF18268">
    <property type="entry name" value="Hit1_C"/>
    <property type="match status" value="1"/>
</dbReference>
<evidence type="ECO:0000313" key="6">
    <source>
        <dbReference type="EMBL" id="ODV61250.1"/>
    </source>
</evidence>
<sequence>MIFKSKCEICTKEISKYKCPKCQIEYCSLACYKSTAHTHLEDSKVGGNQIKKELQKVDGPINSSDQLYLENCEKISNNKSVYQKILQDEKIQYYLKLPQLQVHLLIIFKIMNEISLTNEYNSGNRKEIASRKLNSLRIAGIEENELVEEFCQCFLSLYHKFLHS</sequence>
<dbReference type="PANTHER" id="PTHR13483">
    <property type="entry name" value="BOX C_D SNORNA PROTEIN 1-RELATED"/>
    <property type="match status" value="1"/>
</dbReference>
<evidence type="ECO:0000259" key="5">
    <source>
        <dbReference type="PROSITE" id="PS51083"/>
    </source>
</evidence>
<dbReference type="GO" id="GO:0048254">
    <property type="term" value="P:snoRNA localization"/>
    <property type="evidence" value="ECO:0007669"/>
    <property type="project" value="TreeGrafter"/>
</dbReference>
<feature type="domain" description="HIT-type" evidence="5">
    <location>
        <begin position="7"/>
        <end position="45"/>
    </location>
</feature>
<organism evidence="6 7">
    <name type="scientific">Ascoidea rubescens DSM 1968</name>
    <dbReference type="NCBI Taxonomy" id="1344418"/>
    <lineage>
        <taxon>Eukaryota</taxon>
        <taxon>Fungi</taxon>
        <taxon>Dikarya</taxon>
        <taxon>Ascomycota</taxon>
        <taxon>Saccharomycotina</taxon>
        <taxon>Saccharomycetes</taxon>
        <taxon>Ascoideaceae</taxon>
        <taxon>Ascoidea</taxon>
    </lineage>
</organism>
<keyword evidence="7" id="KW-1185">Reference proteome</keyword>
<gene>
    <name evidence="6" type="ORF">ASCRUDRAFT_75948</name>
</gene>
<dbReference type="GO" id="GO:0070761">
    <property type="term" value="C:pre-snoRNP complex"/>
    <property type="evidence" value="ECO:0007669"/>
    <property type="project" value="TreeGrafter"/>
</dbReference>
<dbReference type="InterPro" id="IPR007529">
    <property type="entry name" value="Znf_HIT"/>
</dbReference>
<proteinExistence type="predicted"/>
<accession>A0A1D2VI83</accession>
<dbReference type="RefSeq" id="XP_020047557.1">
    <property type="nucleotide sequence ID" value="XM_020193280.1"/>
</dbReference>
<dbReference type="Pfam" id="PF04438">
    <property type="entry name" value="zf-HIT"/>
    <property type="match status" value="1"/>
</dbReference>
<evidence type="ECO:0000256" key="4">
    <source>
        <dbReference type="PROSITE-ProRule" id="PRU00453"/>
    </source>
</evidence>
<keyword evidence="3" id="KW-0862">Zinc</keyword>
<dbReference type="Gene3D" id="1.20.1440.260">
    <property type="match status" value="1"/>
</dbReference>
<dbReference type="Proteomes" id="UP000095038">
    <property type="component" value="Unassembled WGS sequence"/>
</dbReference>
<evidence type="ECO:0000256" key="2">
    <source>
        <dbReference type="ARBA" id="ARBA00022771"/>
    </source>
</evidence>
<name>A0A1D2VI83_9ASCO</name>
<dbReference type="GO" id="GO:0000463">
    <property type="term" value="P:maturation of LSU-rRNA from tricistronic rRNA transcript (SSU-rRNA, 5.8S rRNA, LSU-rRNA)"/>
    <property type="evidence" value="ECO:0007669"/>
    <property type="project" value="TreeGrafter"/>
</dbReference>
<dbReference type="InterPro" id="IPR051639">
    <property type="entry name" value="BCD1"/>
</dbReference>
<protein>
    <recommendedName>
        <fullName evidence="5">HIT-type domain-containing protein</fullName>
    </recommendedName>
</protein>
<dbReference type="CDD" id="cd23024">
    <property type="entry name" value="zf-HIT_ZNHIT2-3"/>
    <property type="match status" value="1"/>
</dbReference>
<dbReference type="GeneID" id="30966916"/>
<dbReference type="EMBL" id="KV454480">
    <property type="protein sequence ID" value="ODV61250.1"/>
    <property type="molecule type" value="Genomic_DNA"/>
</dbReference>
<dbReference type="GO" id="GO:0008270">
    <property type="term" value="F:zinc ion binding"/>
    <property type="evidence" value="ECO:0007669"/>
    <property type="project" value="UniProtKB-UniRule"/>
</dbReference>
<keyword evidence="2 4" id="KW-0863">Zinc-finger</keyword>
<dbReference type="OrthoDB" id="18412at2759"/>
<dbReference type="PANTHER" id="PTHR13483:SF11">
    <property type="entry name" value="ZINC FINGER HIT DOMAIN-CONTAINING PROTEIN 3"/>
    <property type="match status" value="1"/>
</dbReference>
<dbReference type="AlphaFoldDB" id="A0A1D2VI83"/>
<dbReference type="SUPFAM" id="SSF144232">
    <property type="entry name" value="HIT/MYND zinc finger-like"/>
    <property type="match status" value="1"/>
</dbReference>
<evidence type="ECO:0000313" key="7">
    <source>
        <dbReference type="Proteomes" id="UP000095038"/>
    </source>
</evidence>
<dbReference type="FunCoup" id="A0A1D2VI83">
    <property type="interactions" value="83"/>
</dbReference>
<dbReference type="InParanoid" id="A0A1D2VI83"/>
<dbReference type="InterPro" id="IPR040722">
    <property type="entry name" value="Hit1_C"/>
</dbReference>
<dbReference type="GO" id="GO:0005634">
    <property type="term" value="C:nucleus"/>
    <property type="evidence" value="ECO:0007669"/>
    <property type="project" value="TreeGrafter"/>
</dbReference>
<keyword evidence="1" id="KW-0479">Metal-binding</keyword>
<dbReference type="GO" id="GO:0000492">
    <property type="term" value="P:box C/D snoRNP assembly"/>
    <property type="evidence" value="ECO:0007669"/>
    <property type="project" value="TreeGrafter"/>
</dbReference>
<dbReference type="STRING" id="1344418.A0A1D2VI83"/>
<reference evidence="7" key="1">
    <citation type="submission" date="2016-05" db="EMBL/GenBank/DDBJ databases">
        <title>Comparative genomics of biotechnologically important yeasts.</title>
        <authorList>
            <consortium name="DOE Joint Genome Institute"/>
            <person name="Riley R."/>
            <person name="Haridas S."/>
            <person name="Wolfe K.H."/>
            <person name="Lopes M.R."/>
            <person name="Hittinger C.T."/>
            <person name="Goker M."/>
            <person name="Salamov A."/>
            <person name="Wisecaver J."/>
            <person name="Long T.M."/>
            <person name="Aerts A.L."/>
            <person name="Barry K."/>
            <person name="Choi C."/>
            <person name="Clum A."/>
            <person name="Coughlan A.Y."/>
            <person name="Deshpande S."/>
            <person name="Douglass A.P."/>
            <person name="Hanson S.J."/>
            <person name="Klenk H.-P."/>
            <person name="Labutti K."/>
            <person name="Lapidus A."/>
            <person name="Lindquist E."/>
            <person name="Lipzen A."/>
            <person name="Meier-Kolthoff J.P."/>
            <person name="Ohm R.A."/>
            <person name="Otillar R.P."/>
            <person name="Pangilinan J."/>
            <person name="Peng Y."/>
            <person name="Rokas A."/>
            <person name="Rosa C.A."/>
            <person name="Scheuner C."/>
            <person name="Sibirny A.A."/>
            <person name="Slot J.C."/>
            <person name="Stielow J.B."/>
            <person name="Sun H."/>
            <person name="Kurtzman C.P."/>
            <person name="Blackwell M."/>
            <person name="Grigoriev I.V."/>
            <person name="Jeffries T.W."/>
        </authorList>
    </citation>
    <scope>NUCLEOTIDE SEQUENCE [LARGE SCALE GENOMIC DNA]</scope>
    <source>
        <strain evidence="7">DSM 1968</strain>
    </source>
</reference>